<evidence type="ECO:0000313" key="3">
    <source>
        <dbReference type="Proteomes" id="UP000249081"/>
    </source>
</evidence>
<evidence type="ECO:0000256" key="1">
    <source>
        <dbReference type="SAM" id="SignalP"/>
    </source>
</evidence>
<accession>A0A2W4W9B6</accession>
<name>A0A2W4W9B6_9CYAN</name>
<gene>
    <name evidence="2" type="ORF">DCF17_14460</name>
</gene>
<reference evidence="2 3" key="2">
    <citation type="submission" date="2018-06" db="EMBL/GenBank/DDBJ databases">
        <title>Metagenomic assembly of (sub)arctic Cyanobacteria and their associated microbiome from non-axenic cultures.</title>
        <authorList>
            <person name="Baurain D."/>
        </authorList>
    </citation>
    <scope>NUCLEOTIDE SEQUENCE [LARGE SCALE GENOMIC DNA]</scope>
    <source>
        <strain evidence="2">ULC041bin1</strain>
    </source>
</reference>
<proteinExistence type="predicted"/>
<dbReference type="EMBL" id="QBMN01000102">
    <property type="protein sequence ID" value="PZO38559.1"/>
    <property type="molecule type" value="Genomic_DNA"/>
</dbReference>
<evidence type="ECO:0008006" key="4">
    <source>
        <dbReference type="Google" id="ProtNLM"/>
    </source>
</evidence>
<dbReference type="AlphaFoldDB" id="A0A2W4W9B6"/>
<feature type="chain" id="PRO_5015910136" description="Secreted protein" evidence="1">
    <location>
        <begin position="33"/>
        <end position="119"/>
    </location>
</feature>
<dbReference type="Proteomes" id="UP000249081">
    <property type="component" value="Unassembled WGS sequence"/>
</dbReference>
<keyword evidence="1" id="KW-0732">Signal</keyword>
<sequence length="119" mass="13105">MSTFQLFTRGAAQRLALALFAGLLWLSSSLFAAPAYAADSSAAKRYIAADGTDLTAMVQCLPKELSQGKIDRALKESQNDFLEKVFDVKDNYDDYKLDEIEVAYLACVESKGVTPQVKR</sequence>
<comment type="caution">
    <text evidence="2">The sequence shown here is derived from an EMBL/GenBank/DDBJ whole genome shotgun (WGS) entry which is preliminary data.</text>
</comment>
<evidence type="ECO:0000313" key="2">
    <source>
        <dbReference type="EMBL" id="PZO38559.1"/>
    </source>
</evidence>
<protein>
    <recommendedName>
        <fullName evidence="4">Secreted protein</fullName>
    </recommendedName>
</protein>
<reference evidence="3" key="1">
    <citation type="submission" date="2018-04" db="EMBL/GenBank/DDBJ databases">
        <authorList>
            <person name="Cornet L."/>
        </authorList>
    </citation>
    <scope>NUCLEOTIDE SEQUENCE [LARGE SCALE GENOMIC DNA]</scope>
</reference>
<feature type="signal peptide" evidence="1">
    <location>
        <begin position="1"/>
        <end position="32"/>
    </location>
</feature>
<organism evidence="2 3">
    <name type="scientific">Shackletoniella antarctica</name>
    <dbReference type="NCBI Taxonomy" id="268115"/>
    <lineage>
        <taxon>Bacteria</taxon>
        <taxon>Bacillati</taxon>
        <taxon>Cyanobacteriota</taxon>
        <taxon>Cyanophyceae</taxon>
        <taxon>Oculatellales</taxon>
        <taxon>Oculatellaceae</taxon>
        <taxon>Shackletoniella</taxon>
    </lineage>
</organism>